<gene>
    <name evidence="10" type="ORF">GCM10023333_39290</name>
</gene>
<name>A0ABP9FF79_9GAMM</name>
<dbReference type="InterPro" id="IPR028325">
    <property type="entry name" value="VG_K_chnl"/>
</dbReference>
<evidence type="ECO:0000256" key="3">
    <source>
        <dbReference type="ARBA" id="ARBA00022692"/>
    </source>
</evidence>
<evidence type="ECO:0000313" key="11">
    <source>
        <dbReference type="Proteomes" id="UP001499988"/>
    </source>
</evidence>
<evidence type="ECO:0000256" key="7">
    <source>
        <dbReference type="ARBA" id="ARBA00023303"/>
    </source>
</evidence>
<dbReference type="PANTHER" id="PTHR11537">
    <property type="entry name" value="VOLTAGE-GATED POTASSIUM CHANNEL"/>
    <property type="match status" value="1"/>
</dbReference>
<dbReference type="InterPro" id="IPR013099">
    <property type="entry name" value="K_chnl_dom"/>
</dbReference>
<keyword evidence="7" id="KW-0407">Ion channel</keyword>
<organism evidence="10 11">
    <name type="scientific">Ferrimonas pelagia</name>
    <dbReference type="NCBI Taxonomy" id="1177826"/>
    <lineage>
        <taxon>Bacteria</taxon>
        <taxon>Pseudomonadati</taxon>
        <taxon>Pseudomonadota</taxon>
        <taxon>Gammaproteobacteria</taxon>
        <taxon>Alteromonadales</taxon>
        <taxon>Ferrimonadaceae</taxon>
        <taxon>Ferrimonas</taxon>
    </lineage>
</organism>
<keyword evidence="11" id="KW-1185">Reference proteome</keyword>
<feature type="domain" description="Potassium channel" evidence="9">
    <location>
        <begin position="32"/>
        <end position="109"/>
    </location>
</feature>
<evidence type="ECO:0000256" key="5">
    <source>
        <dbReference type="ARBA" id="ARBA00023065"/>
    </source>
</evidence>
<evidence type="ECO:0000313" key="10">
    <source>
        <dbReference type="EMBL" id="GAA4901387.1"/>
    </source>
</evidence>
<keyword evidence="6 8" id="KW-0472">Membrane</keyword>
<reference evidence="11" key="1">
    <citation type="journal article" date="2019" name="Int. J. Syst. Evol. Microbiol.">
        <title>The Global Catalogue of Microorganisms (GCM) 10K type strain sequencing project: providing services to taxonomists for standard genome sequencing and annotation.</title>
        <authorList>
            <consortium name="The Broad Institute Genomics Platform"/>
            <consortium name="The Broad Institute Genome Sequencing Center for Infectious Disease"/>
            <person name="Wu L."/>
            <person name="Ma J."/>
        </authorList>
    </citation>
    <scope>NUCLEOTIDE SEQUENCE [LARGE SCALE GENOMIC DNA]</scope>
    <source>
        <strain evidence="11">JCM 18401</strain>
    </source>
</reference>
<dbReference type="SUPFAM" id="SSF81324">
    <property type="entry name" value="Voltage-gated potassium channels"/>
    <property type="match status" value="1"/>
</dbReference>
<dbReference type="RefSeq" id="WP_345337205.1">
    <property type="nucleotide sequence ID" value="NZ_BAABJZ010000104.1"/>
</dbReference>
<evidence type="ECO:0000256" key="8">
    <source>
        <dbReference type="SAM" id="Phobius"/>
    </source>
</evidence>
<proteinExistence type="predicted"/>
<feature type="transmembrane region" description="Helical" evidence="8">
    <location>
        <begin position="84"/>
        <end position="104"/>
    </location>
</feature>
<keyword evidence="5" id="KW-0406">Ion transport</keyword>
<evidence type="ECO:0000256" key="6">
    <source>
        <dbReference type="ARBA" id="ARBA00023136"/>
    </source>
</evidence>
<keyword evidence="2" id="KW-0813">Transport</keyword>
<evidence type="ECO:0000256" key="1">
    <source>
        <dbReference type="ARBA" id="ARBA00004141"/>
    </source>
</evidence>
<keyword evidence="4 8" id="KW-1133">Transmembrane helix</keyword>
<comment type="subcellular location">
    <subcellularLocation>
        <location evidence="1">Membrane</location>
        <topology evidence="1">Multi-pass membrane protein</topology>
    </subcellularLocation>
</comment>
<dbReference type="Pfam" id="PF07885">
    <property type="entry name" value="Ion_trans_2"/>
    <property type="match status" value="1"/>
</dbReference>
<dbReference type="EMBL" id="BAABJZ010000104">
    <property type="protein sequence ID" value="GAA4901387.1"/>
    <property type="molecule type" value="Genomic_DNA"/>
</dbReference>
<evidence type="ECO:0000256" key="4">
    <source>
        <dbReference type="ARBA" id="ARBA00022989"/>
    </source>
</evidence>
<accession>A0ABP9FF79</accession>
<protein>
    <recommendedName>
        <fullName evidence="9">Potassium channel domain-containing protein</fullName>
    </recommendedName>
</protein>
<dbReference type="Gene3D" id="1.10.287.70">
    <property type="match status" value="1"/>
</dbReference>
<evidence type="ECO:0000256" key="2">
    <source>
        <dbReference type="ARBA" id="ARBA00022448"/>
    </source>
</evidence>
<dbReference type="Proteomes" id="UP001499988">
    <property type="component" value="Unassembled WGS sequence"/>
</dbReference>
<evidence type="ECO:0000259" key="9">
    <source>
        <dbReference type="Pfam" id="PF07885"/>
    </source>
</evidence>
<dbReference type="PANTHER" id="PTHR11537:SF254">
    <property type="entry name" value="POTASSIUM VOLTAGE-GATED CHANNEL PROTEIN SHAB"/>
    <property type="match status" value="1"/>
</dbReference>
<sequence length="223" mass="25230">MRAFNFKTVDEHGVAEYHKPTILMTFIVAVALIVWSMGLLLFHFESGVETANILSRQDAWWTIWMSASTIGFGDFYPVTLGGRIVVGSMFVVGAINIGFVVGFVSDYLRDLFDKSIQNRELKSQLSVVLQKLDRLEDQLNIDQRVAFGSDAHGIDHVISQHGNEQRNRLLTLGRDDSGHYVVTDNRQTESGNTLNWKTFTRKEDALAYFQHQSKSSACQLVLR</sequence>
<feature type="transmembrane region" description="Helical" evidence="8">
    <location>
        <begin position="21"/>
        <end position="44"/>
    </location>
</feature>
<keyword evidence="3 8" id="KW-0812">Transmembrane</keyword>
<comment type="caution">
    <text evidence="10">The sequence shown here is derived from an EMBL/GenBank/DDBJ whole genome shotgun (WGS) entry which is preliminary data.</text>
</comment>